<dbReference type="KEGG" id="suln:FJR47_03340"/>
<protein>
    <submittedName>
        <fullName evidence="2">YkgJ family cysteine cluster protein</fullName>
    </submittedName>
</protein>
<organism evidence="2 3">
    <name type="scientific">Sulfurimonas xiamenensis</name>
    <dbReference type="NCBI Taxonomy" id="2590021"/>
    <lineage>
        <taxon>Bacteria</taxon>
        <taxon>Pseudomonadati</taxon>
        <taxon>Campylobacterota</taxon>
        <taxon>Epsilonproteobacteria</taxon>
        <taxon>Campylobacterales</taxon>
        <taxon>Sulfurimonadaceae</taxon>
        <taxon>Sulfurimonas</taxon>
    </lineage>
</organism>
<evidence type="ECO:0000313" key="2">
    <source>
        <dbReference type="EMBL" id="QFR42988.1"/>
    </source>
</evidence>
<proteinExistence type="predicted"/>
<name>A0AAJ4A3B0_9BACT</name>
<keyword evidence="3" id="KW-1185">Reference proteome</keyword>
<dbReference type="PANTHER" id="PTHR35866">
    <property type="entry name" value="PUTATIVE-RELATED"/>
    <property type="match status" value="1"/>
</dbReference>
<evidence type="ECO:0000313" key="3">
    <source>
        <dbReference type="Proteomes" id="UP000326061"/>
    </source>
</evidence>
<dbReference type="PROSITE" id="PS50943">
    <property type="entry name" value="HTH_CROC1"/>
    <property type="match status" value="1"/>
</dbReference>
<dbReference type="Pfam" id="PF03692">
    <property type="entry name" value="CxxCxxCC"/>
    <property type="match status" value="1"/>
</dbReference>
<dbReference type="AlphaFoldDB" id="A0AAJ4A3B0"/>
<dbReference type="InterPro" id="IPR005358">
    <property type="entry name" value="Puta_zinc/iron-chelating_dom"/>
</dbReference>
<gene>
    <name evidence="2" type="ORF">FJR47_03340</name>
</gene>
<dbReference type="Proteomes" id="UP000326061">
    <property type="component" value="Chromosome"/>
</dbReference>
<dbReference type="PANTHER" id="PTHR35866:SF1">
    <property type="entry name" value="YKGJ FAMILY CYSTEINE CLUSTER PROTEIN"/>
    <property type="match status" value="1"/>
</dbReference>
<reference evidence="3" key="1">
    <citation type="submission" date="2019-06" db="EMBL/GenBank/DDBJ databases">
        <title>Sulfurimonas gotlandica sp. nov., a chemoautotrophic and psychrotolerant epsilonproteobacterium isolated from a pelagic redoxcline, and an emended description of the genus Sulfurimonas.</title>
        <authorList>
            <person name="Wang S."/>
            <person name="Jiang L."/>
            <person name="Shao Z."/>
        </authorList>
    </citation>
    <scope>NUCLEOTIDE SEQUENCE [LARGE SCALE GENOMIC DNA]</scope>
    <source>
        <strain evidence="3">1-1N</strain>
    </source>
</reference>
<dbReference type="EMBL" id="CP041166">
    <property type="protein sequence ID" value="QFR42988.1"/>
    <property type="molecule type" value="Genomic_DNA"/>
</dbReference>
<sequence length="126" mass="14785">MSNIIKKDGYDYCFDASACSICQARCCTGESGYIHVSTDEIKKISNFLNLEIADFMQKFLFKHGYRYSIKERKCGESYECAFYNREANGCMIYEVRPMQCMTFPFWDYYKNRVDELKLECPGVIDV</sequence>
<accession>A0AAJ4A3B0</accession>
<dbReference type="InterPro" id="IPR001387">
    <property type="entry name" value="Cro/C1-type_HTH"/>
</dbReference>
<feature type="domain" description="HTH cro/C1-type" evidence="1">
    <location>
        <begin position="30"/>
        <end position="55"/>
    </location>
</feature>
<dbReference type="RefSeq" id="WP_152299051.1">
    <property type="nucleotide sequence ID" value="NZ_CP041166.1"/>
</dbReference>
<evidence type="ECO:0000259" key="1">
    <source>
        <dbReference type="PROSITE" id="PS50943"/>
    </source>
</evidence>